<evidence type="ECO:0000259" key="5">
    <source>
        <dbReference type="PROSITE" id="PS50977"/>
    </source>
</evidence>
<dbReference type="PANTHER" id="PTHR30055:SF234">
    <property type="entry name" value="HTH-TYPE TRANSCRIPTIONAL REGULATOR BETI"/>
    <property type="match status" value="1"/>
</dbReference>
<dbReference type="AlphaFoldDB" id="A0A6B3QFA9"/>
<evidence type="ECO:0000256" key="3">
    <source>
        <dbReference type="ARBA" id="ARBA00023163"/>
    </source>
</evidence>
<accession>A0A6B3QFA9</accession>
<evidence type="ECO:0000256" key="1">
    <source>
        <dbReference type="ARBA" id="ARBA00023015"/>
    </source>
</evidence>
<dbReference type="PROSITE" id="PS50977">
    <property type="entry name" value="HTH_TETR_2"/>
    <property type="match status" value="1"/>
</dbReference>
<dbReference type="RefSeq" id="WP_164458088.1">
    <property type="nucleotide sequence ID" value="NZ_JAAIFS010000002.1"/>
</dbReference>
<dbReference type="Gene3D" id="1.10.357.10">
    <property type="entry name" value="Tetracycline Repressor, domain 2"/>
    <property type="match status" value="1"/>
</dbReference>
<proteinExistence type="predicted"/>
<evidence type="ECO:0000256" key="2">
    <source>
        <dbReference type="ARBA" id="ARBA00023125"/>
    </source>
</evidence>
<keyword evidence="3" id="KW-0804">Transcription</keyword>
<dbReference type="SUPFAM" id="SSF46689">
    <property type="entry name" value="Homeodomain-like"/>
    <property type="match status" value="1"/>
</dbReference>
<sequence>MAGAVPAGPRLRADARRNSEQIRSAAIGAFQGQGLTVPLEEVAKAAGVSKATIFNRFGGRVGLIEAVIEEVVARELFALVDRTRTVDDAGERIAYYLTAIRDLQYRQPAFNDVLLQTYPHSGQLMEICRVGSMANEEFVEAARAGGALRPEFTAGDLHALVLDNALALKHGERPPREDYDRRTGYLLDGIRGRSSGAL</sequence>
<dbReference type="InterPro" id="IPR050109">
    <property type="entry name" value="HTH-type_TetR-like_transc_reg"/>
</dbReference>
<dbReference type="GO" id="GO:0000976">
    <property type="term" value="F:transcription cis-regulatory region binding"/>
    <property type="evidence" value="ECO:0007669"/>
    <property type="project" value="TreeGrafter"/>
</dbReference>
<dbReference type="InterPro" id="IPR001647">
    <property type="entry name" value="HTH_TetR"/>
</dbReference>
<keyword evidence="2 4" id="KW-0238">DNA-binding</keyword>
<comment type="caution">
    <text evidence="6">The sequence shown here is derived from an EMBL/GenBank/DDBJ whole genome shotgun (WGS) entry which is preliminary data.</text>
</comment>
<dbReference type="SUPFAM" id="SSF48498">
    <property type="entry name" value="Tetracyclin repressor-like, C-terminal domain"/>
    <property type="match status" value="1"/>
</dbReference>
<name>A0A6B3QFA9_STRTE</name>
<dbReference type="PANTHER" id="PTHR30055">
    <property type="entry name" value="HTH-TYPE TRANSCRIPTIONAL REGULATOR RUTR"/>
    <property type="match status" value="1"/>
</dbReference>
<protein>
    <submittedName>
        <fullName evidence="6">TetR/AcrR family transcriptional regulator</fullName>
    </submittedName>
</protein>
<gene>
    <name evidence="6" type="ORF">GUR47_08380</name>
</gene>
<dbReference type="InterPro" id="IPR009057">
    <property type="entry name" value="Homeodomain-like_sf"/>
</dbReference>
<evidence type="ECO:0000256" key="4">
    <source>
        <dbReference type="PROSITE-ProRule" id="PRU00335"/>
    </source>
</evidence>
<dbReference type="InterPro" id="IPR036271">
    <property type="entry name" value="Tet_transcr_reg_TetR-rel_C_sf"/>
</dbReference>
<organism evidence="6">
    <name type="scientific">Streptomyces tendae</name>
    <dbReference type="NCBI Taxonomy" id="1932"/>
    <lineage>
        <taxon>Bacteria</taxon>
        <taxon>Bacillati</taxon>
        <taxon>Actinomycetota</taxon>
        <taxon>Actinomycetes</taxon>
        <taxon>Kitasatosporales</taxon>
        <taxon>Streptomycetaceae</taxon>
        <taxon>Streptomyces</taxon>
    </lineage>
</organism>
<keyword evidence="1" id="KW-0805">Transcription regulation</keyword>
<feature type="DNA-binding region" description="H-T-H motif" evidence="4">
    <location>
        <begin position="38"/>
        <end position="57"/>
    </location>
</feature>
<reference evidence="6" key="1">
    <citation type="journal article" date="2020" name="Microorganisms">
        <title>Isolation, Genomic and Metabolomic Characterization of Streptomyces tendae VITAKN with Quorum Sensing Inhibitory Activity from Southern India.</title>
        <authorList>
            <person name="Ishaque N.M."/>
            <person name="Burgsdorf I."/>
            <person name="Limlingan Malit J.J."/>
            <person name="Saha S."/>
            <person name="Teta R."/>
            <person name="Ewe D."/>
            <person name="Kannabiran K."/>
            <person name="Hrouzek P."/>
            <person name="Steindler L."/>
            <person name="Costantino V."/>
            <person name="Saurav K."/>
        </authorList>
    </citation>
    <scope>NUCLEOTIDE SEQUENCE</scope>
    <source>
        <strain evidence="6">VITAKN</strain>
    </source>
</reference>
<feature type="domain" description="HTH tetR-type" evidence="5">
    <location>
        <begin position="16"/>
        <end position="75"/>
    </location>
</feature>
<evidence type="ECO:0000313" key="6">
    <source>
        <dbReference type="EMBL" id="NEV86682.1"/>
    </source>
</evidence>
<dbReference type="EMBL" id="JAAIFS010000002">
    <property type="protein sequence ID" value="NEV86682.1"/>
    <property type="molecule type" value="Genomic_DNA"/>
</dbReference>
<dbReference type="Pfam" id="PF00440">
    <property type="entry name" value="TetR_N"/>
    <property type="match status" value="1"/>
</dbReference>
<dbReference type="GO" id="GO:0003700">
    <property type="term" value="F:DNA-binding transcription factor activity"/>
    <property type="evidence" value="ECO:0007669"/>
    <property type="project" value="TreeGrafter"/>
</dbReference>